<keyword evidence="2" id="KW-1185">Reference proteome</keyword>
<sequence>VENPYTTANEHSDNVLEFTATEVLPGDTESFQVSDGTIFYVESKRIYVKTTLGEKEIKISKGSFDQHGAHGNALYYSRNIVELSSKTLTRKRCSAKFYKAVFTSNQIIEETFIRKQQKDEELFPLAFCSRICGMNKYVYRMGDDPEKDGVPIDINLAKPELINIELHGIHR</sequence>
<feature type="non-terminal residue" evidence="1">
    <location>
        <position position="1"/>
    </location>
</feature>
<dbReference type="EMBL" id="BTSX01000002">
    <property type="protein sequence ID" value="GMS86396.1"/>
    <property type="molecule type" value="Genomic_DNA"/>
</dbReference>
<organism evidence="1 2">
    <name type="scientific">Pristionchus entomophagus</name>
    <dbReference type="NCBI Taxonomy" id="358040"/>
    <lineage>
        <taxon>Eukaryota</taxon>
        <taxon>Metazoa</taxon>
        <taxon>Ecdysozoa</taxon>
        <taxon>Nematoda</taxon>
        <taxon>Chromadorea</taxon>
        <taxon>Rhabditida</taxon>
        <taxon>Rhabditina</taxon>
        <taxon>Diplogasteromorpha</taxon>
        <taxon>Diplogasteroidea</taxon>
        <taxon>Neodiplogasteridae</taxon>
        <taxon>Pristionchus</taxon>
    </lineage>
</organism>
<reference evidence="1" key="1">
    <citation type="submission" date="2023-10" db="EMBL/GenBank/DDBJ databases">
        <title>Genome assembly of Pristionchus species.</title>
        <authorList>
            <person name="Yoshida K."/>
            <person name="Sommer R.J."/>
        </authorList>
    </citation>
    <scope>NUCLEOTIDE SEQUENCE</scope>
    <source>
        <strain evidence="1">RS0144</strain>
    </source>
</reference>
<name>A0AAV5SSN8_9BILA</name>
<feature type="non-terminal residue" evidence="1">
    <location>
        <position position="171"/>
    </location>
</feature>
<dbReference type="Proteomes" id="UP001432027">
    <property type="component" value="Unassembled WGS sequence"/>
</dbReference>
<evidence type="ECO:0000313" key="1">
    <source>
        <dbReference type="EMBL" id="GMS86396.1"/>
    </source>
</evidence>
<evidence type="ECO:0000313" key="2">
    <source>
        <dbReference type="Proteomes" id="UP001432027"/>
    </source>
</evidence>
<accession>A0AAV5SSN8</accession>
<proteinExistence type="predicted"/>
<gene>
    <name evidence="1" type="ORF">PENTCL1PPCAC_8572</name>
</gene>
<dbReference type="AlphaFoldDB" id="A0AAV5SSN8"/>
<comment type="caution">
    <text evidence="1">The sequence shown here is derived from an EMBL/GenBank/DDBJ whole genome shotgun (WGS) entry which is preliminary data.</text>
</comment>
<protein>
    <submittedName>
        <fullName evidence="1">Uncharacterized protein</fullName>
    </submittedName>
</protein>